<evidence type="ECO:0000313" key="3">
    <source>
        <dbReference type="Proteomes" id="UP000324222"/>
    </source>
</evidence>
<protein>
    <submittedName>
        <fullName evidence="2">Cytochrome b5 reductase 4</fullName>
    </submittedName>
</protein>
<dbReference type="EMBL" id="VSRR010043843">
    <property type="protein sequence ID" value="MPC76642.1"/>
    <property type="molecule type" value="Genomic_DNA"/>
</dbReference>
<comment type="caution">
    <text evidence="2">The sequence shown here is derived from an EMBL/GenBank/DDBJ whole genome shotgun (WGS) entry which is preliminary data.</text>
</comment>
<evidence type="ECO:0000313" key="2">
    <source>
        <dbReference type="EMBL" id="MPC76642.1"/>
    </source>
</evidence>
<dbReference type="Pfam" id="PF00175">
    <property type="entry name" value="NAD_binding_1"/>
    <property type="match status" value="1"/>
</dbReference>
<sequence length="79" mass="8527">MEESSSLLKVSHVLSEGSSSWTGLRGRIDKSLLEKLLPESSQQQTTYMCLCGPTEFTKLGISLLGDLGYSSDACHAFLG</sequence>
<reference evidence="2 3" key="1">
    <citation type="submission" date="2019-05" db="EMBL/GenBank/DDBJ databases">
        <title>Another draft genome of Portunus trituberculatus and its Hox gene families provides insights of decapod evolution.</title>
        <authorList>
            <person name="Jeong J.-H."/>
            <person name="Song I."/>
            <person name="Kim S."/>
            <person name="Choi T."/>
            <person name="Kim D."/>
            <person name="Ryu S."/>
            <person name="Kim W."/>
        </authorList>
    </citation>
    <scope>NUCLEOTIDE SEQUENCE [LARGE SCALE GENOMIC DNA]</scope>
    <source>
        <tissue evidence="2">Muscle</tissue>
    </source>
</reference>
<keyword evidence="3" id="KW-1185">Reference proteome</keyword>
<evidence type="ECO:0000259" key="1">
    <source>
        <dbReference type="Pfam" id="PF00175"/>
    </source>
</evidence>
<dbReference type="OrthoDB" id="260519at2759"/>
<proteinExistence type="predicted"/>
<dbReference type="SUPFAM" id="SSF52343">
    <property type="entry name" value="Ferredoxin reductase-like, C-terminal NADP-linked domain"/>
    <property type="match status" value="1"/>
</dbReference>
<dbReference type="Proteomes" id="UP000324222">
    <property type="component" value="Unassembled WGS sequence"/>
</dbReference>
<feature type="domain" description="Oxidoreductase FAD/NAD(P)-binding" evidence="1">
    <location>
        <begin position="6"/>
        <end position="58"/>
    </location>
</feature>
<dbReference type="AlphaFoldDB" id="A0A5B7HZ09"/>
<dbReference type="GO" id="GO:0016491">
    <property type="term" value="F:oxidoreductase activity"/>
    <property type="evidence" value="ECO:0007669"/>
    <property type="project" value="InterPro"/>
</dbReference>
<organism evidence="2 3">
    <name type="scientific">Portunus trituberculatus</name>
    <name type="common">Swimming crab</name>
    <name type="synonym">Neptunus trituberculatus</name>
    <dbReference type="NCBI Taxonomy" id="210409"/>
    <lineage>
        <taxon>Eukaryota</taxon>
        <taxon>Metazoa</taxon>
        <taxon>Ecdysozoa</taxon>
        <taxon>Arthropoda</taxon>
        <taxon>Crustacea</taxon>
        <taxon>Multicrustacea</taxon>
        <taxon>Malacostraca</taxon>
        <taxon>Eumalacostraca</taxon>
        <taxon>Eucarida</taxon>
        <taxon>Decapoda</taxon>
        <taxon>Pleocyemata</taxon>
        <taxon>Brachyura</taxon>
        <taxon>Eubrachyura</taxon>
        <taxon>Portunoidea</taxon>
        <taxon>Portunidae</taxon>
        <taxon>Portuninae</taxon>
        <taxon>Portunus</taxon>
    </lineage>
</organism>
<dbReference type="Gene3D" id="3.40.50.80">
    <property type="entry name" value="Nucleotide-binding domain of ferredoxin-NADP reductase (FNR) module"/>
    <property type="match status" value="1"/>
</dbReference>
<dbReference type="InterPro" id="IPR039261">
    <property type="entry name" value="FNR_nucleotide-bd"/>
</dbReference>
<accession>A0A5B7HZ09</accession>
<gene>
    <name evidence="2" type="primary">Cyb5r4_0</name>
    <name evidence="2" type="ORF">E2C01_071061</name>
</gene>
<dbReference type="InterPro" id="IPR001433">
    <property type="entry name" value="OxRdtase_FAD/NAD-bd"/>
</dbReference>
<name>A0A5B7HZ09_PORTR</name>